<organism evidence="7 8">
    <name type="scientific">Epilithonimonas arachidiradicis</name>
    <dbReference type="NCBI Taxonomy" id="1617282"/>
    <lineage>
        <taxon>Bacteria</taxon>
        <taxon>Pseudomonadati</taxon>
        <taxon>Bacteroidota</taxon>
        <taxon>Flavobacteriia</taxon>
        <taxon>Flavobacteriales</taxon>
        <taxon>Weeksellaceae</taxon>
        <taxon>Chryseobacterium group</taxon>
        <taxon>Epilithonimonas</taxon>
    </lineage>
</organism>
<reference evidence="7 8" key="2">
    <citation type="submission" date="2018-09" db="EMBL/GenBank/DDBJ databases">
        <title>Genomic Encyclopedia of Archaeal and Bacterial Type Strains, Phase II (KMG-II): from individual species to whole genera.</title>
        <authorList>
            <person name="Goeker M."/>
        </authorList>
    </citation>
    <scope>NUCLEOTIDE SEQUENCE [LARGE SCALE GENOMIC DNA]</scope>
    <source>
        <strain evidence="7 8">DSM 27620</strain>
    </source>
</reference>
<evidence type="ECO:0000259" key="5">
    <source>
        <dbReference type="PROSITE" id="PS01124"/>
    </source>
</evidence>
<keyword evidence="9" id="KW-1185">Reference proteome</keyword>
<dbReference type="Pfam" id="PF12833">
    <property type="entry name" value="HTH_18"/>
    <property type="match status" value="1"/>
</dbReference>
<keyword evidence="4" id="KW-0812">Transmembrane</keyword>
<dbReference type="InterPro" id="IPR018060">
    <property type="entry name" value="HTH_AraC"/>
</dbReference>
<proteinExistence type="predicted"/>
<evidence type="ECO:0000313" key="8">
    <source>
        <dbReference type="Proteomes" id="UP000285906"/>
    </source>
</evidence>
<dbReference type="SMART" id="SM00028">
    <property type="entry name" value="TPR"/>
    <property type="match status" value="4"/>
</dbReference>
<dbReference type="EMBL" id="BMCW01000002">
    <property type="protein sequence ID" value="GGG55373.1"/>
    <property type="molecule type" value="Genomic_DNA"/>
</dbReference>
<evidence type="ECO:0000256" key="3">
    <source>
        <dbReference type="ARBA" id="ARBA00023163"/>
    </source>
</evidence>
<evidence type="ECO:0000256" key="2">
    <source>
        <dbReference type="ARBA" id="ARBA00023125"/>
    </source>
</evidence>
<dbReference type="PANTHER" id="PTHR43280:SF34">
    <property type="entry name" value="ARAC-FAMILY TRANSCRIPTIONAL REGULATOR"/>
    <property type="match status" value="1"/>
</dbReference>
<keyword evidence="4" id="KW-1133">Transmembrane helix</keyword>
<name>A0A420DBR5_9FLAO</name>
<dbReference type="InterPro" id="IPR009057">
    <property type="entry name" value="Homeodomain-like_sf"/>
</dbReference>
<evidence type="ECO:0000256" key="1">
    <source>
        <dbReference type="ARBA" id="ARBA00023015"/>
    </source>
</evidence>
<keyword evidence="1" id="KW-0805">Transcription regulation</keyword>
<dbReference type="SUPFAM" id="SSF48452">
    <property type="entry name" value="TPR-like"/>
    <property type="match status" value="1"/>
</dbReference>
<dbReference type="PROSITE" id="PS01124">
    <property type="entry name" value="HTH_ARAC_FAMILY_2"/>
    <property type="match status" value="1"/>
</dbReference>
<dbReference type="SUPFAM" id="SSF46689">
    <property type="entry name" value="Homeodomain-like"/>
    <property type="match status" value="1"/>
</dbReference>
<reference evidence="6" key="1">
    <citation type="journal article" date="2014" name="Int. J. Syst. Evol. Microbiol.">
        <title>Complete genome of a new Firmicutes species belonging to the dominant human colonic microbiota ('Ruminococcus bicirculans') reveals two chromosomes and a selective capacity to utilize plant glucans.</title>
        <authorList>
            <consortium name="NISC Comparative Sequencing Program"/>
            <person name="Wegmann U."/>
            <person name="Louis P."/>
            <person name="Goesmann A."/>
            <person name="Henrissat B."/>
            <person name="Duncan S.H."/>
            <person name="Flint H.J."/>
        </authorList>
    </citation>
    <scope>NUCLEOTIDE SEQUENCE</scope>
    <source>
        <strain evidence="6">CCM 8490</strain>
    </source>
</reference>
<dbReference type="PANTHER" id="PTHR43280">
    <property type="entry name" value="ARAC-FAMILY TRANSCRIPTIONAL REGULATOR"/>
    <property type="match status" value="1"/>
</dbReference>
<dbReference type="Gene3D" id="1.25.40.10">
    <property type="entry name" value="Tetratricopeptide repeat domain"/>
    <property type="match status" value="2"/>
</dbReference>
<keyword evidence="3" id="KW-0804">Transcription</keyword>
<evidence type="ECO:0000256" key="4">
    <source>
        <dbReference type="SAM" id="Phobius"/>
    </source>
</evidence>
<feature type="domain" description="HTH araC/xylS-type" evidence="5">
    <location>
        <begin position="409"/>
        <end position="521"/>
    </location>
</feature>
<dbReference type="Gene3D" id="1.10.10.60">
    <property type="entry name" value="Homeodomain-like"/>
    <property type="match status" value="2"/>
</dbReference>
<feature type="transmembrane region" description="Helical" evidence="4">
    <location>
        <begin position="341"/>
        <end position="360"/>
    </location>
</feature>
<dbReference type="SMART" id="SM00342">
    <property type="entry name" value="HTH_ARAC"/>
    <property type="match status" value="1"/>
</dbReference>
<dbReference type="GO" id="GO:0003700">
    <property type="term" value="F:DNA-binding transcription factor activity"/>
    <property type="evidence" value="ECO:0007669"/>
    <property type="project" value="InterPro"/>
</dbReference>
<comment type="caution">
    <text evidence="7">The sequence shown here is derived from an EMBL/GenBank/DDBJ whole genome shotgun (WGS) entry which is preliminary data.</text>
</comment>
<evidence type="ECO:0000313" key="6">
    <source>
        <dbReference type="EMBL" id="GGG55373.1"/>
    </source>
</evidence>
<accession>A0A420DBR5</accession>
<dbReference type="InterPro" id="IPR011990">
    <property type="entry name" value="TPR-like_helical_dom_sf"/>
</dbReference>
<evidence type="ECO:0000313" key="7">
    <source>
        <dbReference type="EMBL" id="RKE88745.1"/>
    </source>
</evidence>
<keyword evidence="4" id="KW-0472">Membrane</keyword>
<dbReference type="GO" id="GO:0043565">
    <property type="term" value="F:sequence-specific DNA binding"/>
    <property type="evidence" value="ECO:0007669"/>
    <property type="project" value="InterPro"/>
</dbReference>
<dbReference type="EMBL" id="RAQH01000002">
    <property type="protein sequence ID" value="RKE88745.1"/>
    <property type="molecule type" value="Genomic_DNA"/>
</dbReference>
<evidence type="ECO:0000313" key="9">
    <source>
        <dbReference type="Proteomes" id="UP000658202"/>
    </source>
</evidence>
<dbReference type="AlphaFoldDB" id="A0A420DBR5"/>
<protein>
    <submittedName>
        <fullName evidence="7">AraC-like DNA-binding protein</fullName>
    </submittedName>
    <submittedName>
        <fullName evidence="6">Transcriptional regulator</fullName>
    </submittedName>
</protein>
<reference evidence="9" key="3">
    <citation type="journal article" date="2019" name="Int. J. Syst. Evol. Microbiol.">
        <title>The Global Catalogue of Microorganisms (GCM) 10K type strain sequencing project: providing services to taxonomists for standard genome sequencing and annotation.</title>
        <authorList>
            <consortium name="The Broad Institute Genomics Platform"/>
            <consortium name="The Broad Institute Genome Sequencing Center for Infectious Disease"/>
            <person name="Wu L."/>
            <person name="Ma J."/>
        </authorList>
    </citation>
    <scope>NUCLEOTIDE SEQUENCE [LARGE SCALE GENOMIC DNA]</scope>
    <source>
        <strain evidence="9">CCM 8490</strain>
    </source>
</reference>
<keyword evidence="2 7" id="KW-0238">DNA-binding</keyword>
<dbReference type="InterPro" id="IPR019734">
    <property type="entry name" value="TPR_rpt"/>
</dbReference>
<gene>
    <name evidence="7" type="ORF">BXY58_0865</name>
    <name evidence="6" type="ORF">GCM10007332_16300</name>
</gene>
<dbReference type="Proteomes" id="UP000285906">
    <property type="component" value="Unassembled WGS sequence"/>
</dbReference>
<reference evidence="6" key="4">
    <citation type="submission" date="2024-05" db="EMBL/GenBank/DDBJ databases">
        <authorList>
            <person name="Sun Q."/>
            <person name="Sedlacek I."/>
        </authorList>
    </citation>
    <scope>NUCLEOTIDE SEQUENCE</scope>
    <source>
        <strain evidence="6">CCM 8490</strain>
    </source>
</reference>
<dbReference type="Pfam" id="PF13424">
    <property type="entry name" value="TPR_12"/>
    <property type="match status" value="1"/>
</dbReference>
<sequence length="529" mass="61590">MNKNLTLNRLVLIFFAVFTILFCFGQKQNQEDLSGAETLDKSKISPEQIIEQSLQKLGQTISDEEKYEVRMKMADAYLKIKKPDFAKSTEMLFKAKEIAEKLDNTKLKAKIYGSIANQYSFLNFPEKIKPYLDLSKQEVDKLPNGYEKNYLTARLYIEYGNLEADKENFLVAKKDYQKALKFLGNIGNPNKKNIFQFRRAFYNMGVSYAYLKQNDSAEYFLNKALAIRDNENKEFKYFIYNNLAKVYAAKNEHQRAIDSLETVLKENDFKDNRLKADMYKKLIASYKVLNNHDKYIKYSEKLLDLEPGVKENNLKAINTAVSEEQKNLLEKISDKESHNNLLIIGCVLLVLIGGISVFYINQKRKKEKILYQNFINNLEKQEINKIAEPIKIVQPEIEEKEKPLFSVPNSAETMILEKLEKFEESAKFTNSKLTVASLAVMFKTNPTYLSETIKKHKEKNFNQYLNELRINYICKQINERPEFLNYKISYLAEEAGFSSHSSFTTIFKNVTGISPSAFLREAERKYKNI</sequence>
<dbReference type="Proteomes" id="UP000658202">
    <property type="component" value="Unassembled WGS sequence"/>
</dbReference>